<sequence>MTPPTPNTVTVRRDKRLDPRLRRKNLQSGGDSESVALPPASYTPNYEVFTVPITSSSTMPSHTSSNTLARNNASQPASIMKRRSDSFEAQYPNKHRRIADEFYPKDSRGLVESKLQHRMQSSSTSSYSVQSLGRYFLRGYVVHKQTIIRAWQQIVWKMDRSGPLMYHVNLQNRLLTAFYAVNDAVGNGCNAKEFRNRIANDFSIYAPTAFFYAGLIGTDSTISHLQKMLGVWFDRHYFKDRTIMRFCDMLDEGVYFGDICGRKDDFDDTKLWQNQSFREMYSSLLTYCYQSLPFVAGCQKHFQKLTDNTGRVLTDLEPLLKWCKITRNYSTLKGIFDKLLSIQAEASTVGDDIRYVSSVVIHLMMLSQFVKKAAKRSRKAR</sequence>
<organism evidence="3 4">
    <name type="scientific">Panagrellus redivivus</name>
    <name type="common">Microworm</name>
    <dbReference type="NCBI Taxonomy" id="6233"/>
    <lineage>
        <taxon>Eukaryota</taxon>
        <taxon>Metazoa</taxon>
        <taxon>Ecdysozoa</taxon>
        <taxon>Nematoda</taxon>
        <taxon>Chromadorea</taxon>
        <taxon>Rhabditida</taxon>
        <taxon>Tylenchina</taxon>
        <taxon>Panagrolaimomorpha</taxon>
        <taxon>Panagrolaimoidea</taxon>
        <taxon>Panagrolaimidae</taxon>
        <taxon>Panagrellus</taxon>
    </lineage>
</organism>
<accession>A0A7E4ZTN9</accession>
<dbReference type="InterPro" id="IPR008942">
    <property type="entry name" value="ENTH_VHS"/>
</dbReference>
<name>A0A7E4ZTN9_PANRE</name>
<proteinExistence type="predicted"/>
<feature type="compositionally biased region" description="Polar residues" evidence="1">
    <location>
        <begin position="68"/>
        <end position="77"/>
    </location>
</feature>
<feature type="compositionally biased region" description="Basic and acidic residues" evidence="1">
    <location>
        <begin position="11"/>
        <end position="20"/>
    </location>
</feature>
<reference evidence="4" key="2">
    <citation type="submission" date="2020-10" db="UniProtKB">
        <authorList>
            <consortium name="WormBaseParasite"/>
        </authorList>
    </citation>
    <scope>IDENTIFICATION</scope>
</reference>
<feature type="region of interest" description="Disordered" evidence="1">
    <location>
        <begin position="56"/>
        <end position="87"/>
    </location>
</feature>
<reference evidence="3" key="1">
    <citation type="journal article" date="2013" name="Genetics">
        <title>The draft genome and transcriptome of Panagrellus redivivus are shaped by the harsh demands of a free-living lifestyle.</title>
        <authorList>
            <person name="Srinivasan J."/>
            <person name="Dillman A.R."/>
            <person name="Macchietto M.G."/>
            <person name="Heikkinen L."/>
            <person name="Lakso M."/>
            <person name="Fracchia K.M."/>
            <person name="Antoshechkin I."/>
            <person name="Mortazavi A."/>
            <person name="Wong G."/>
            <person name="Sternberg P.W."/>
        </authorList>
    </citation>
    <scope>NUCLEOTIDE SEQUENCE [LARGE SCALE GENOMIC DNA]</scope>
    <source>
        <strain evidence="3">MT8872</strain>
    </source>
</reference>
<dbReference type="Proteomes" id="UP000492821">
    <property type="component" value="Unassembled WGS sequence"/>
</dbReference>
<dbReference type="AlphaFoldDB" id="A0A7E4ZTN9"/>
<dbReference type="Pfam" id="PF04818">
    <property type="entry name" value="CID"/>
    <property type="match status" value="1"/>
</dbReference>
<dbReference type="WBParaSite" id="Pan_g16835.t1">
    <property type="protein sequence ID" value="Pan_g16835.t1"/>
    <property type="gene ID" value="Pan_g16835"/>
</dbReference>
<protein>
    <submittedName>
        <fullName evidence="4">CID domain-containing protein</fullName>
    </submittedName>
</protein>
<feature type="domain" description="CID" evidence="2">
    <location>
        <begin position="114"/>
        <end position="244"/>
    </location>
</feature>
<feature type="compositionally biased region" description="Low complexity" evidence="1">
    <location>
        <begin position="56"/>
        <end position="67"/>
    </location>
</feature>
<evidence type="ECO:0000313" key="4">
    <source>
        <dbReference type="WBParaSite" id="Pan_g16835.t1"/>
    </source>
</evidence>
<feature type="region of interest" description="Disordered" evidence="1">
    <location>
        <begin position="1"/>
        <end position="41"/>
    </location>
</feature>
<evidence type="ECO:0000256" key="1">
    <source>
        <dbReference type="SAM" id="MobiDB-lite"/>
    </source>
</evidence>
<evidence type="ECO:0000259" key="2">
    <source>
        <dbReference type="Pfam" id="PF04818"/>
    </source>
</evidence>
<dbReference type="InterPro" id="IPR006569">
    <property type="entry name" value="CID_dom"/>
</dbReference>
<keyword evidence="3" id="KW-1185">Reference proteome</keyword>
<evidence type="ECO:0000313" key="3">
    <source>
        <dbReference type="Proteomes" id="UP000492821"/>
    </source>
</evidence>
<dbReference type="Gene3D" id="1.25.40.90">
    <property type="match status" value="1"/>
</dbReference>